<accession>A0ACC7N7G1</accession>
<sequence length="337" mass="37088">MRDDDTAIVDAILPSAARTDDARPLHDAQHEPPLVDLAALYRDSGIGDVLGEFDRDLVGLAPVKTRIREVAAHLLVERARDSLGLAGGAPTLHMCFSGNPGTGKTTVALRMAEVLHGLGYIRRNHLVSVTRDDLVGQYIGHTAPKTRDVLKRAMGGVLFIDEAYYLYRPENERDYGQEAIEILLQTMENQRGDLVVILAGYAARMEVFFESNPGFRSRIAHHITFPDYAETELLDIAERMLGTMHYRFDAASRHAFADYLARRIRQPNFANARSVRNALDRARLRQANRLFASALQGGAPIDAAALTLIEAADVRASRVFDAPPPTPTSRALTAPPG</sequence>
<reference evidence="1 2" key="1">
    <citation type="journal article" date="2024" name="Chem. Sci.">
        <title>Discovery of megapolipeptins by genome mining of a Burkholderiales bacteria collection.</title>
        <authorList>
            <person name="Paulo B.S."/>
            <person name="Recchia M.J.J."/>
            <person name="Lee S."/>
            <person name="Fergusson C.H."/>
            <person name="Romanowski S.B."/>
            <person name="Hernandez A."/>
            <person name="Krull N."/>
            <person name="Liu D.Y."/>
            <person name="Cavanagh H."/>
            <person name="Bos A."/>
            <person name="Gray C.A."/>
            <person name="Murphy B.T."/>
            <person name="Linington R.G."/>
            <person name="Eustaquio A.S."/>
        </authorList>
    </citation>
    <scope>NUCLEOTIDE SEQUENCE [LARGE SCALE GENOMIC DNA]</scope>
    <source>
        <strain evidence="1 2">RL18-126-BIB-B</strain>
    </source>
</reference>
<gene>
    <name evidence="1" type="primary">cbbX</name>
    <name evidence="1" type="ORF">PQR01_05545</name>
</gene>
<evidence type="ECO:0000313" key="1">
    <source>
        <dbReference type="EMBL" id="MFM0102953.1"/>
    </source>
</evidence>
<name>A0ACC7N7G1_9BURK</name>
<dbReference type="EMBL" id="JAQQDW010000007">
    <property type="protein sequence ID" value="MFM0102953.1"/>
    <property type="molecule type" value="Genomic_DNA"/>
</dbReference>
<comment type="caution">
    <text evidence="1">The sequence shown here is derived from an EMBL/GenBank/DDBJ whole genome shotgun (WGS) entry which is preliminary data.</text>
</comment>
<keyword evidence="2" id="KW-1185">Reference proteome</keyword>
<proteinExistence type="predicted"/>
<dbReference type="Proteomes" id="UP001629235">
    <property type="component" value="Unassembled WGS sequence"/>
</dbReference>
<organism evidence="1 2">
    <name type="scientific">Paraburkholderia rhynchosiae</name>
    <dbReference type="NCBI Taxonomy" id="487049"/>
    <lineage>
        <taxon>Bacteria</taxon>
        <taxon>Pseudomonadati</taxon>
        <taxon>Pseudomonadota</taxon>
        <taxon>Betaproteobacteria</taxon>
        <taxon>Burkholderiales</taxon>
        <taxon>Burkholderiaceae</taxon>
        <taxon>Paraburkholderia</taxon>
    </lineage>
</organism>
<evidence type="ECO:0000313" key="2">
    <source>
        <dbReference type="Proteomes" id="UP001629235"/>
    </source>
</evidence>
<protein>
    <submittedName>
        <fullName evidence="1">CbbX protein</fullName>
    </submittedName>
</protein>